<evidence type="ECO:0000259" key="1">
    <source>
        <dbReference type="Pfam" id="PF21906"/>
    </source>
</evidence>
<organism evidence="2 3">
    <name type="scientific">Algibacter miyuki</name>
    <dbReference type="NCBI Taxonomy" id="1306933"/>
    <lineage>
        <taxon>Bacteria</taxon>
        <taxon>Pseudomonadati</taxon>
        <taxon>Bacteroidota</taxon>
        <taxon>Flavobacteriia</taxon>
        <taxon>Flavobacteriales</taxon>
        <taxon>Flavobacteriaceae</taxon>
        <taxon>Algibacter</taxon>
    </lineage>
</organism>
<comment type="caution">
    <text evidence="2">The sequence shown here is derived from an EMBL/GenBank/DDBJ whole genome shotgun (WGS) entry which is preliminary data.</text>
</comment>
<sequence>MDFRKRDNVSVDCVIFGLDTDGLKILLRKRTLNMFSDDYPVVDDWIITGGRVFISKTLEASANRIFEDSTNFSVFNRTQFRTYGNPSRIKSDKDLLWVRSHGVKNQSMTIAYYFTQPIDCIDVDENEFKWFSVNALPELGFDHYEIIRDAHEDLKLKIMVEPIIFDLMPDKFTLNELQFAFESVLDIELDNRNFRKKVLKKTYIVPLNETKKGTAKKPSKLYVFSRDVYDKVSEKDFIINV</sequence>
<dbReference type="InterPro" id="IPR054105">
    <property type="entry name" value="WHD_NrtR"/>
</dbReference>
<keyword evidence="2" id="KW-0378">Hydrolase</keyword>
<dbReference type="Gene3D" id="3.90.79.10">
    <property type="entry name" value="Nucleoside Triphosphate Pyrophosphohydrolase"/>
    <property type="match status" value="1"/>
</dbReference>
<dbReference type="Pfam" id="PF21906">
    <property type="entry name" value="WHD_NrtR"/>
    <property type="match status" value="1"/>
</dbReference>
<dbReference type="InterPro" id="IPR036390">
    <property type="entry name" value="WH_DNA-bd_sf"/>
</dbReference>
<reference evidence="2 3" key="1">
    <citation type="submission" date="2024-09" db="EMBL/GenBank/DDBJ databases">
        <authorList>
            <person name="Sun Q."/>
            <person name="Mori K."/>
        </authorList>
    </citation>
    <scope>NUCLEOTIDE SEQUENCE [LARGE SCALE GENOMIC DNA]</scope>
    <source>
        <strain evidence="2 3">CECT 8300</strain>
    </source>
</reference>
<accession>A0ABV5H260</accession>
<feature type="domain" description="NrtR DNA-binding winged helix" evidence="1">
    <location>
        <begin position="165"/>
        <end position="224"/>
    </location>
</feature>
<dbReference type="Proteomes" id="UP001589590">
    <property type="component" value="Unassembled WGS sequence"/>
</dbReference>
<dbReference type="SUPFAM" id="SSF46785">
    <property type="entry name" value="Winged helix' DNA-binding domain"/>
    <property type="match status" value="1"/>
</dbReference>
<dbReference type="InterPro" id="IPR015797">
    <property type="entry name" value="NUDIX_hydrolase-like_dom_sf"/>
</dbReference>
<dbReference type="CDD" id="cd18873">
    <property type="entry name" value="NUDIX_NadM_like"/>
    <property type="match status" value="1"/>
</dbReference>
<proteinExistence type="predicted"/>
<dbReference type="InterPro" id="IPR036388">
    <property type="entry name" value="WH-like_DNA-bd_sf"/>
</dbReference>
<gene>
    <name evidence="2" type="ORF">ACFFU1_13850</name>
</gene>
<dbReference type="RefSeq" id="WP_290272516.1">
    <property type="nucleotide sequence ID" value="NZ_JAUFQP010000013.1"/>
</dbReference>
<protein>
    <submittedName>
        <fullName evidence="2">NUDIX hydrolase</fullName>
    </submittedName>
</protein>
<evidence type="ECO:0000313" key="2">
    <source>
        <dbReference type="EMBL" id="MFB9105987.1"/>
    </source>
</evidence>
<dbReference type="GO" id="GO:0016787">
    <property type="term" value="F:hydrolase activity"/>
    <property type="evidence" value="ECO:0007669"/>
    <property type="project" value="UniProtKB-KW"/>
</dbReference>
<dbReference type="EMBL" id="JBHMFA010000009">
    <property type="protein sequence ID" value="MFB9105987.1"/>
    <property type="molecule type" value="Genomic_DNA"/>
</dbReference>
<dbReference type="SUPFAM" id="SSF55811">
    <property type="entry name" value="Nudix"/>
    <property type="match status" value="1"/>
</dbReference>
<evidence type="ECO:0000313" key="3">
    <source>
        <dbReference type="Proteomes" id="UP001589590"/>
    </source>
</evidence>
<keyword evidence="3" id="KW-1185">Reference proteome</keyword>
<name>A0ABV5H260_9FLAO</name>
<dbReference type="Gene3D" id="1.10.10.10">
    <property type="entry name" value="Winged helix-like DNA-binding domain superfamily/Winged helix DNA-binding domain"/>
    <property type="match status" value="1"/>
</dbReference>